<evidence type="ECO:0000256" key="2">
    <source>
        <dbReference type="ARBA" id="ARBA00023015"/>
    </source>
</evidence>
<keyword evidence="2" id="KW-0805">Transcription regulation</keyword>
<keyword evidence="6" id="KW-0812">Transmembrane</keyword>
<comment type="subcellular location">
    <subcellularLocation>
        <location evidence="1">Nucleus</location>
    </subcellularLocation>
</comment>
<name>A0A9P4KED9_9PLEO</name>
<evidence type="ECO:0000313" key="9">
    <source>
        <dbReference type="Proteomes" id="UP000800093"/>
    </source>
</evidence>
<keyword evidence="3" id="KW-0238">DNA-binding</keyword>
<evidence type="ECO:0000256" key="4">
    <source>
        <dbReference type="ARBA" id="ARBA00023163"/>
    </source>
</evidence>
<sequence>GAEYSLTFFSEPRLASLAQKLGHDRVTRSVGQVASIIAERMKLIERMPAPAADVDRSRVLGADAAFISTCIQAYFEYVHPNYPFLDRQQIESIALSPHLQEKLATDKAWSALFYSILALGSQYRDGGSYQPAKNIAWAFFSTALALFPDLLISKTNLVIVQSIAVMAIFASNVSCMQLEYVMVSEGARKAQQMGFNRLSARGDDPRNRVFWVLYCLEKMMAFALAKSSTIMDTDICSAVPLASSSELLLGEFDPFLSFVRLARLQSRIYGSLYSVSVRGRQPEYYKATISCLKNELEAWRETIPPPLQPGSLIRPYGIQTPQLMDICIRLRYAHLITTLHLQRASLHLEDSNSGSSEAMEDVMHTARTVLELTKHIDIEPYTPLWVIAGVPLAAFLVLFDLVIEHPAYAETRTNLALLDVGAGYFSRLEYASGGTLPGSISSEFSHIARDYVRD</sequence>
<comment type="caution">
    <text evidence="8">The sequence shown here is derived from an EMBL/GenBank/DDBJ whole genome shotgun (WGS) entry which is preliminary data.</text>
</comment>
<dbReference type="Pfam" id="PF04082">
    <property type="entry name" value="Fungal_trans"/>
    <property type="match status" value="1"/>
</dbReference>
<keyword evidence="5" id="KW-0539">Nucleus</keyword>
<keyword evidence="4" id="KW-0804">Transcription</keyword>
<proteinExistence type="predicted"/>
<dbReference type="SMART" id="SM00906">
    <property type="entry name" value="Fungal_trans"/>
    <property type="match status" value="1"/>
</dbReference>
<keyword evidence="6" id="KW-0472">Membrane</keyword>
<dbReference type="GO" id="GO:0008270">
    <property type="term" value="F:zinc ion binding"/>
    <property type="evidence" value="ECO:0007669"/>
    <property type="project" value="InterPro"/>
</dbReference>
<evidence type="ECO:0000256" key="5">
    <source>
        <dbReference type="ARBA" id="ARBA00023242"/>
    </source>
</evidence>
<feature type="non-terminal residue" evidence="8">
    <location>
        <position position="454"/>
    </location>
</feature>
<accession>A0A9P4KED9</accession>
<dbReference type="InterPro" id="IPR050987">
    <property type="entry name" value="AtrR-like"/>
</dbReference>
<dbReference type="PANTHER" id="PTHR46910">
    <property type="entry name" value="TRANSCRIPTION FACTOR PDR1"/>
    <property type="match status" value="1"/>
</dbReference>
<evidence type="ECO:0000313" key="8">
    <source>
        <dbReference type="EMBL" id="KAF2267151.1"/>
    </source>
</evidence>
<reference evidence="9" key="1">
    <citation type="journal article" date="2020" name="Stud. Mycol.">
        <title>101 Dothideomycetes genomes: A test case for predicting lifestyles and emergence of pathogens.</title>
        <authorList>
            <person name="Haridas S."/>
            <person name="Albert R."/>
            <person name="Binder M."/>
            <person name="Bloem J."/>
            <person name="LaButti K."/>
            <person name="Salamov A."/>
            <person name="Andreopoulos B."/>
            <person name="Baker S."/>
            <person name="Barry K."/>
            <person name="Bills G."/>
            <person name="Bluhm B."/>
            <person name="Cannon C."/>
            <person name="Castanera R."/>
            <person name="Culley D."/>
            <person name="Daum C."/>
            <person name="Ezra D."/>
            <person name="Gonzalez J."/>
            <person name="Henrissat B."/>
            <person name="Kuo A."/>
            <person name="Liang C."/>
            <person name="Lipzen A."/>
            <person name="Lutzoni F."/>
            <person name="Magnuson J."/>
            <person name="Mondo S."/>
            <person name="Nolan M."/>
            <person name="Ohm R."/>
            <person name="Pangilinan J."/>
            <person name="Park H.-J."/>
            <person name="Ramirez L."/>
            <person name="Alfaro M."/>
            <person name="Sun H."/>
            <person name="Tritt A."/>
            <person name="Yoshinaga Y."/>
            <person name="Zwiers L.-H."/>
            <person name="Turgeon B."/>
            <person name="Goodwin S."/>
            <person name="Spatafora J."/>
            <person name="Crous P."/>
            <person name="Grigoriev I."/>
        </authorList>
    </citation>
    <scope>NUCLEOTIDE SEQUENCE [LARGE SCALE GENOMIC DNA]</scope>
    <source>
        <strain evidence="9">CBS 304.66</strain>
    </source>
</reference>
<dbReference type="GO" id="GO:0005634">
    <property type="term" value="C:nucleus"/>
    <property type="evidence" value="ECO:0007669"/>
    <property type="project" value="UniProtKB-SubCell"/>
</dbReference>
<protein>
    <recommendedName>
        <fullName evidence="7">Xylanolytic transcriptional activator regulatory domain-containing protein</fullName>
    </recommendedName>
</protein>
<evidence type="ECO:0000256" key="1">
    <source>
        <dbReference type="ARBA" id="ARBA00004123"/>
    </source>
</evidence>
<keyword evidence="9" id="KW-1185">Reference proteome</keyword>
<feature type="non-terminal residue" evidence="8">
    <location>
        <position position="1"/>
    </location>
</feature>
<evidence type="ECO:0000256" key="3">
    <source>
        <dbReference type="ARBA" id="ARBA00023125"/>
    </source>
</evidence>
<feature type="transmembrane region" description="Helical" evidence="6">
    <location>
        <begin position="384"/>
        <end position="403"/>
    </location>
</feature>
<dbReference type="CDD" id="cd12148">
    <property type="entry name" value="fungal_TF_MHR"/>
    <property type="match status" value="1"/>
</dbReference>
<dbReference type="EMBL" id="ML986593">
    <property type="protein sequence ID" value="KAF2267151.1"/>
    <property type="molecule type" value="Genomic_DNA"/>
</dbReference>
<dbReference type="GO" id="GO:0003677">
    <property type="term" value="F:DNA binding"/>
    <property type="evidence" value="ECO:0007669"/>
    <property type="project" value="UniProtKB-KW"/>
</dbReference>
<dbReference type="Proteomes" id="UP000800093">
    <property type="component" value="Unassembled WGS sequence"/>
</dbReference>
<gene>
    <name evidence="8" type="ORF">CC78DRAFT_434544</name>
</gene>
<keyword evidence="6" id="KW-1133">Transmembrane helix</keyword>
<dbReference type="GO" id="GO:0003700">
    <property type="term" value="F:DNA-binding transcription factor activity"/>
    <property type="evidence" value="ECO:0007669"/>
    <property type="project" value="InterPro"/>
</dbReference>
<evidence type="ECO:0000256" key="6">
    <source>
        <dbReference type="SAM" id="Phobius"/>
    </source>
</evidence>
<organism evidence="8 9">
    <name type="scientific">Lojkania enalia</name>
    <dbReference type="NCBI Taxonomy" id="147567"/>
    <lineage>
        <taxon>Eukaryota</taxon>
        <taxon>Fungi</taxon>
        <taxon>Dikarya</taxon>
        <taxon>Ascomycota</taxon>
        <taxon>Pezizomycotina</taxon>
        <taxon>Dothideomycetes</taxon>
        <taxon>Pleosporomycetidae</taxon>
        <taxon>Pleosporales</taxon>
        <taxon>Pleosporales incertae sedis</taxon>
        <taxon>Lojkania</taxon>
    </lineage>
</organism>
<feature type="domain" description="Xylanolytic transcriptional activator regulatory" evidence="7">
    <location>
        <begin position="179"/>
        <end position="246"/>
    </location>
</feature>
<dbReference type="OrthoDB" id="39175at2759"/>
<dbReference type="PANTHER" id="PTHR46910:SF37">
    <property type="entry name" value="ZN(II)2CYS6 TRANSCRIPTION FACTOR (EUROFUNG)"/>
    <property type="match status" value="1"/>
</dbReference>
<dbReference type="AlphaFoldDB" id="A0A9P4KED9"/>
<dbReference type="GO" id="GO:0006351">
    <property type="term" value="P:DNA-templated transcription"/>
    <property type="evidence" value="ECO:0007669"/>
    <property type="project" value="InterPro"/>
</dbReference>
<evidence type="ECO:0000259" key="7">
    <source>
        <dbReference type="SMART" id="SM00906"/>
    </source>
</evidence>
<dbReference type="InterPro" id="IPR007219">
    <property type="entry name" value="XnlR_reg_dom"/>
</dbReference>